<proteinExistence type="predicted"/>
<sequence>MKAFCVTLKPLGIMLAVLPMVAGCNAPPAPPPPPLPDEPPRTLPWSNLEVPLANMPPSAQSKG</sequence>
<keyword evidence="2" id="KW-0732">Signal</keyword>
<dbReference type="RefSeq" id="WP_141442668.1">
    <property type="nucleotide sequence ID" value="NZ_CP038231.1"/>
</dbReference>
<feature type="signal peptide" evidence="2">
    <location>
        <begin position="1"/>
        <end position="22"/>
    </location>
</feature>
<name>A0A4Y6UA44_9PROT</name>
<dbReference type="Proteomes" id="UP000318709">
    <property type="component" value="Chromosome"/>
</dbReference>
<organism evidence="3 4">
    <name type="scientific">Formicincola oecophyllae</name>
    <dbReference type="NCBI Taxonomy" id="2558361"/>
    <lineage>
        <taxon>Bacteria</taxon>
        <taxon>Pseudomonadati</taxon>
        <taxon>Pseudomonadota</taxon>
        <taxon>Alphaproteobacteria</taxon>
        <taxon>Acetobacterales</taxon>
        <taxon>Acetobacteraceae</taxon>
        <taxon>Formicincola</taxon>
    </lineage>
</organism>
<evidence type="ECO:0000313" key="4">
    <source>
        <dbReference type="Proteomes" id="UP000318709"/>
    </source>
</evidence>
<accession>A0A4Y6UA44</accession>
<feature type="chain" id="PRO_5021208591" evidence="2">
    <location>
        <begin position="23"/>
        <end position="63"/>
    </location>
</feature>
<evidence type="ECO:0000256" key="1">
    <source>
        <dbReference type="SAM" id="MobiDB-lite"/>
    </source>
</evidence>
<dbReference type="PROSITE" id="PS51257">
    <property type="entry name" value="PROKAR_LIPOPROTEIN"/>
    <property type="match status" value="1"/>
</dbReference>
<dbReference type="EMBL" id="CP038231">
    <property type="protein sequence ID" value="QDH13025.1"/>
    <property type="molecule type" value="Genomic_DNA"/>
</dbReference>
<reference evidence="3 4" key="1">
    <citation type="submission" date="2019-03" db="EMBL/GenBank/DDBJ databases">
        <title>The complete genome sequence of Swingsia_sp. F3b2 LMG30590(T).</title>
        <authorList>
            <person name="Chua K.-O."/>
            <person name="Chan K.-G."/>
            <person name="See-Too W.-S."/>
        </authorList>
    </citation>
    <scope>NUCLEOTIDE SEQUENCE [LARGE SCALE GENOMIC DNA]</scope>
    <source>
        <strain evidence="3 4">F3b2</strain>
    </source>
</reference>
<keyword evidence="4" id="KW-1185">Reference proteome</keyword>
<dbReference type="AlphaFoldDB" id="A0A4Y6UA44"/>
<feature type="compositionally biased region" description="Pro residues" evidence="1">
    <location>
        <begin position="27"/>
        <end position="37"/>
    </location>
</feature>
<feature type="region of interest" description="Disordered" evidence="1">
    <location>
        <begin position="26"/>
        <end position="63"/>
    </location>
</feature>
<gene>
    <name evidence="3" type="ORF">E3E12_01130</name>
</gene>
<evidence type="ECO:0000313" key="3">
    <source>
        <dbReference type="EMBL" id="QDH13025.1"/>
    </source>
</evidence>
<evidence type="ECO:0000256" key="2">
    <source>
        <dbReference type="SAM" id="SignalP"/>
    </source>
</evidence>
<dbReference type="KEGG" id="swf:E3E12_01130"/>
<protein>
    <submittedName>
        <fullName evidence="3">Uncharacterized protein</fullName>
    </submittedName>
</protein>